<dbReference type="EMBL" id="KZ772704">
    <property type="protein sequence ID" value="PTQ41797.1"/>
    <property type="molecule type" value="Genomic_DNA"/>
</dbReference>
<protein>
    <submittedName>
        <fullName evidence="1">Uncharacterized protein</fullName>
    </submittedName>
</protein>
<evidence type="ECO:0000313" key="2">
    <source>
        <dbReference type="Proteomes" id="UP000244005"/>
    </source>
</evidence>
<name>A0A2R6X6S8_MARPO</name>
<dbReference type="Proteomes" id="UP000244005">
    <property type="component" value="Unassembled WGS sequence"/>
</dbReference>
<dbReference type="Gramene" id="Mp5g13140.1">
    <property type="protein sequence ID" value="Mp5g13140.1.cds1"/>
    <property type="gene ID" value="Mp5g13140"/>
</dbReference>
<gene>
    <name evidence="1" type="ORF">MARPO_0032s0008</name>
</gene>
<dbReference type="AlphaFoldDB" id="A0A2R6X6S8"/>
<reference evidence="2" key="1">
    <citation type="journal article" date="2017" name="Cell">
        <title>Insights into land plant evolution garnered from the Marchantia polymorpha genome.</title>
        <authorList>
            <person name="Bowman J.L."/>
            <person name="Kohchi T."/>
            <person name="Yamato K.T."/>
            <person name="Jenkins J."/>
            <person name="Shu S."/>
            <person name="Ishizaki K."/>
            <person name="Yamaoka S."/>
            <person name="Nishihama R."/>
            <person name="Nakamura Y."/>
            <person name="Berger F."/>
            <person name="Adam C."/>
            <person name="Aki S.S."/>
            <person name="Althoff F."/>
            <person name="Araki T."/>
            <person name="Arteaga-Vazquez M.A."/>
            <person name="Balasubrmanian S."/>
            <person name="Barry K."/>
            <person name="Bauer D."/>
            <person name="Boehm C.R."/>
            <person name="Briginshaw L."/>
            <person name="Caballero-Perez J."/>
            <person name="Catarino B."/>
            <person name="Chen F."/>
            <person name="Chiyoda S."/>
            <person name="Chovatia M."/>
            <person name="Davies K.M."/>
            <person name="Delmans M."/>
            <person name="Demura T."/>
            <person name="Dierschke T."/>
            <person name="Dolan L."/>
            <person name="Dorantes-Acosta A.E."/>
            <person name="Eklund D.M."/>
            <person name="Florent S.N."/>
            <person name="Flores-Sandoval E."/>
            <person name="Fujiyama A."/>
            <person name="Fukuzawa H."/>
            <person name="Galik B."/>
            <person name="Grimanelli D."/>
            <person name="Grimwood J."/>
            <person name="Grossniklaus U."/>
            <person name="Hamada T."/>
            <person name="Haseloff J."/>
            <person name="Hetherington A.J."/>
            <person name="Higo A."/>
            <person name="Hirakawa Y."/>
            <person name="Hundley H.N."/>
            <person name="Ikeda Y."/>
            <person name="Inoue K."/>
            <person name="Inoue S.I."/>
            <person name="Ishida S."/>
            <person name="Jia Q."/>
            <person name="Kakita M."/>
            <person name="Kanazawa T."/>
            <person name="Kawai Y."/>
            <person name="Kawashima T."/>
            <person name="Kennedy M."/>
            <person name="Kinose K."/>
            <person name="Kinoshita T."/>
            <person name="Kohara Y."/>
            <person name="Koide E."/>
            <person name="Komatsu K."/>
            <person name="Kopischke S."/>
            <person name="Kubo M."/>
            <person name="Kyozuka J."/>
            <person name="Lagercrantz U."/>
            <person name="Lin S.S."/>
            <person name="Lindquist E."/>
            <person name="Lipzen A.M."/>
            <person name="Lu C.W."/>
            <person name="De Luna E."/>
            <person name="Martienssen R.A."/>
            <person name="Minamino N."/>
            <person name="Mizutani M."/>
            <person name="Mizutani M."/>
            <person name="Mochizuki N."/>
            <person name="Monte I."/>
            <person name="Mosher R."/>
            <person name="Nagasaki H."/>
            <person name="Nakagami H."/>
            <person name="Naramoto S."/>
            <person name="Nishitani K."/>
            <person name="Ohtani M."/>
            <person name="Okamoto T."/>
            <person name="Okumura M."/>
            <person name="Phillips J."/>
            <person name="Pollak B."/>
            <person name="Reinders A."/>
            <person name="Rovekamp M."/>
            <person name="Sano R."/>
            <person name="Sawa S."/>
            <person name="Schmid M.W."/>
            <person name="Shirakawa M."/>
            <person name="Solano R."/>
            <person name="Spunde A."/>
            <person name="Suetsugu N."/>
            <person name="Sugano S."/>
            <person name="Sugiyama A."/>
            <person name="Sun R."/>
            <person name="Suzuki Y."/>
            <person name="Takenaka M."/>
            <person name="Takezawa D."/>
            <person name="Tomogane H."/>
            <person name="Tsuzuki M."/>
            <person name="Ueda T."/>
            <person name="Umeda M."/>
            <person name="Ward J.M."/>
            <person name="Watanabe Y."/>
            <person name="Yazaki K."/>
            <person name="Yokoyama R."/>
            <person name="Yoshitake Y."/>
            <person name="Yotsui I."/>
            <person name="Zachgo S."/>
            <person name="Schmutz J."/>
        </authorList>
    </citation>
    <scope>NUCLEOTIDE SEQUENCE [LARGE SCALE GENOMIC DNA]</scope>
    <source>
        <strain evidence="2">Tak-1</strain>
    </source>
</reference>
<accession>A0A2R6X6S8</accession>
<proteinExistence type="predicted"/>
<sequence>MVFRLRQAYRIEYILIRKSCALLDGCPRKTISFYLRFSTAQSWVVCYLDVDYDIKVFLFCIILIVCVETFLHNSQLHQRVFLWIRRKHEIQVTEHQIFK</sequence>
<organism evidence="1 2">
    <name type="scientific">Marchantia polymorpha</name>
    <name type="common">Common liverwort</name>
    <name type="synonym">Marchantia aquatica</name>
    <dbReference type="NCBI Taxonomy" id="3197"/>
    <lineage>
        <taxon>Eukaryota</taxon>
        <taxon>Viridiplantae</taxon>
        <taxon>Streptophyta</taxon>
        <taxon>Embryophyta</taxon>
        <taxon>Marchantiophyta</taxon>
        <taxon>Marchantiopsida</taxon>
        <taxon>Marchantiidae</taxon>
        <taxon>Marchantiales</taxon>
        <taxon>Marchantiaceae</taxon>
        <taxon>Marchantia</taxon>
    </lineage>
</organism>
<keyword evidence="2" id="KW-1185">Reference proteome</keyword>
<evidence type="ECO:0000313" key="1">
    <source>
        <dbReference type="EMBL" id="PTQ41797.1"/>
    </source>
</evidence>